<reference evidence="1 2" key="1">
    <citation type="submission" date="2023-06" db="EMBL/GenBank/DDBJ databases">
        <title>Cellulomonas sp. MW4 Whole genome sequence.</title>
        <authorList>
            <person name="Park S."/>
        </authorList>
    </citation>
    <scope>NUCLEOTIDE SEQUENCE [LARGE SCALE GENOMIC DNA]</scope>
    <source>
        <strain evidence="1 2">MW4</strain>
    </source>
</reference>
<evidence type="ECO:0000313" key="2">
    <source>
        <dbReference type="Proteomes" id="UP001529338"/>
    </source>
</evidence>
<dbReference type="EMBL" id="JAUCGQ010000001">
    <property type="protein sequence ID" value="MDM7855496.1"/>
    <property type="molecule type" value="Genomic_DNA"/>
</dbReference>
<protein>
    <submittedName>
        <fullName evidence="1">Uncharacterized protein</fullName>
    </submittedName>
</protein>
<accession>A0ABT7SH80</accession>
<evidence type="ECO:0000313" key="1">
    <source>
        <dbReference type="EMBL" id="MDM7855496.1"/>
    </source>
</evidence>
<organism evidence="1 2">
    <name type="scientific">Cellulomonas alba</name>
    <dbReference type="NCBI Taxonomy" id="3053467"/>
    <lineage>
        <taxon>Bacteria</taxon>
        <taxon>Bacillati</taxon>
        <taxon>Actinomycetota</taxon>
        <taxon>Actinomycetes</taxon>
        <taxon>Micrococcales</taxon>
        <taxon>Cellulomonadaceae</taxon>
        <taxon>Cellulomonas</taxon>
    </lineage>
</organism>
<proteinExistence type="predicted"/>
<dbReference type="Proteomes" id="UP001529338">
    <property type="component" value="Unassembled WGS sequence"/>
</dbReference>
<gene>
    <name evidence="1" type="ORF">QRT04_11200</name>
</gene>
<sequence length="212" mass="22226">MHSAMAFSGDADDIARARARLGPPDNEAPAAVGVSGVIGRSIDAAILLMGLARYTTGLQVELAIRCRLDLDPADLTYSTLDGGLLAGVQLADGRTAVAGRFRWDDGLSADEPLLTHQSGGGGGREWSTNLWLSPAPPPGDLVLVVAHPALGVDESSFTVDGEALRAAAGRVEVLWPREPDRDHALPEPAVPEVAAGGWFERAWAPAEPKDPR</sequence>
<name>A0ABT7SH80_9CELL</name>
<comment type="caution">
    <text evidence="1">The sequence shown here is derived from an EMBL/GenBank/DDBJ whole genome shotgun (WGS) entry which is preliminary data.</text>
</comment>
<keyword evidence="2" id="KW-1185">Reference proteome</keyword>
<dbReference type="RefSeq" id="WP_289455324.1">
    <property type="nucleotide sequence ID" value="NZ_JAUCGQ010000001.1"/>
</dbReference>